<evidence type="ECO:0000259" key="8">
    <source>
        <dbReference type="Pfam" id="PF21982"/>
    </source>
</evidence>
<feature type="domain" description="RecX third three-helical" evidence="7">
    <location>
        <begin position="212"/>
        <end position="259"/>
    </location>
</feature>
<evidence type="ECO:0000313" key="9">
    <source>
        <dbReference type="EMBL" id="MFK2826174.1"/>
    </source>
</evidence>
<evidence type="ECO:0000256" key="3">
    <source>
        <dbReference type="ARBA" id="ARBA00018111"/>
    </source>
</evidence>
<dbReference type="InterPro" id="IPR053926">
    <property type="entry name" value="RecX_HTH_1st"/>
</dbReference>
<comment type="similarity">
    <text evidence="2 5">Belongs to the RecX family.</text>
</comment>
<dbReference type="Pfam" id="PF02631">
    <property type="entry name" value="RecX_HTH2"/>
    <property type="match status" value="1"/>
</dbReference>
<dbReference type="Pfam" id="PF21981">
    <property type="entry name" value="RecX_HTH3"/>
    <property type="match status" value="2"/>
</dbReference>
<dbReference type="PANTHER" id="PTHR33602">
    <property type="entry name" value="REGULATORY PROTEIN RECX FAMILY PROTEIN"/>
    <property type="match status" value="1"/>
</dbReference>
<keyword evidence="10" id="KW-1185">Reference proteome</keyword>
<feature type="domain" description="RecX first three-helical" evidence="8">
    <location>
        <begin position="64"/>
        <end position="99"/>
    </location>
</feature>
<evidence type="ECO:0000256" key="1">
    <source>
        <dbReference type="ARBA" id="ARBA00004496"/>
    </source>
</evidence>
<protein>
    <recommendedName>
        <fullName evidence="3 5">Regulatory protein RecX</fullName>
    </recommendedName>
</protein>
<dbReference type="HAMAP" id="MF_01114">
    <property type="entry name" value="RecX"/>
    <property type="match status" value="1"/>
</dbReference>
<evidence type="ECO:0000259" key="6">
    <source>
        <dbReference type="Pfam" id="PF02631"/>
    </source>
</evidence>
<dbReference type="InterPro" id="IPR036388">
    <property type="entry name" value="WH-like_DNA-bd_sf"/>
</dbReference>
<evidence type="ECO:0000256" key="5">
    <source>
        <dbReference type="HAMAP-Rule" id="MF_01114"/>
    </source>
</evidence>
<comment type="subcellular location">
    <subcellularLocation>
        <location evidence="1 5">Cytoplasm</location>
    </subcellularLocation>
</comment>
<comment type="caution">
    <text evidence="9">The sequence shown here is derived from an EMBL/GenBank/DDBJ whole genome shotgun (WGS) entry which is preliminary data.</text>
</comment>
<evidence type="ECO:0000313" key="10">
    <source>
        <dbReference type="Proteomes" id="UP001619911"/>
    </source>
</evidence>
<organism evidence="9 10">
    <name type="scientific">Bacillus lumedeiriae</name>
    <dbReference type="NCBI Taxonomy" id="3058829"/>
    <lineage>
        <taxon>Bacteria</taxon>
        <taxon>Bacillati</taxon>
        <taxon>Bacillota</taxon>
        <taxon>Bacilli</taxon>
        <taxon>Bacillales</taxon>
        <taxon>Bacillaceae</taxon>
        <taxon>Bacillus</taxon>
    </lineage>
</organism>
<reference evidence="9 10" key="1">
    <citation type="submission" date="2023-07" db="EMBL/GenBank/DDBJ databases">
        <title>Bacillus lucianemedeirus sp. nov, a new species isolated from an immunobiological production facility.</title>
        <authorList>
            <person name="Costa L.V."/>
            <person name="Miranda R.V.S.L."/>
            <person name="Brandao M.L.L."/>
            <person name="Reis C.M.F."/>
            <person name="Frazao A.M."/>
            <person name="Cruz F.V."/>
            <person name="Baio P.V.P."/>
            <person name="Veras J.F.C."/>
            <person name="Ramos J.N."/>
            <person name="Vieira V."/>
        </authorList>
    </citation>
    <scope>NUCLEOTIDE SEQUENCE [LARGE SCALE GENOMIC DNA]</scope>
    <source>
        <strain evidence="9 10">B190/17</strain>
    </source>
</reference>
<dbReference type="RefSeq" id="WP_404317173.1">
    <property type="nucleotide sequence ID" value="NZ_JAUIYO010000007.1"/>
</dbReference>
<name>A0ABW8IBV8_9BACI</name>
<feature type="domain" description="RecX third three-helical" evidence="7">
    <location>
        <begin position="158"/>
        <end position="202"/>
    </location>
</feature>
<dbReference type="Gene3D" id="1.10.10.10">
    <property type="entry name" value="Winged helix-like DNA-binding domain superfamily/Winged helix DNA-binding domain"/>
    <property type="match status" value="4"/>
</dbReference>
<comment type="function">
    <text evidence="5">Modulates RecA activity.</text>
</comment>
<dbReference type="Pfam" id="PF21982">
    <property type="entry name" value="RecX_HTH1"/>
    <property type="match status" value="1"/>
</dbReference>
<proteinExistence type="inferred from homology"/>
<evidence type="ECO:0000256" key="2">
    <source>
        <dbReference type="ARBA" id="ARBA00009695"/>
    </source>
</evidence>
<dbReference type="InterPro" id="IPR053924">
    <property type="entry name" value="RecX_HTH_2nd"/>
</dbReference>
<dbReference type="Proteomes" id="UP001619911">
    <property type="component" value="Unassembled WGS sequence"/>
</dbReference>
<keyword evidence="4 5" id="KW-0963">Cytoplasm</keyword>
<dbReference type="EMBL" id="JAUIYO010000007">
    <property type="protein sequence ID" value="MFK2826174.1"/>
    <property type="molecule type" value="Genomic_DNA"/>
</dbReference>
<sequence length="266" mass="31383">MGVITKISLQQKLKDRYNIFIDEKYAFSVDESVLIQFELRKGMELTDEKLAAIFQQDAVRQGMNAAIHFLSIRMRSEKEVRDFLVKKEVTNEAAEEVIRSLYRLSYLDDAQFAEAYANTQMNTSDKGPQLIERELKEKGIADVLIKKVLAPFEFRFQLEKSVKLAEKYRQKYRNESLIIQKQKIEQMLARKGYSWNVIHEALAESHPSENEEEQIEALMYQVEKAHRRYSKFSDGEYRQKMKQALYRKGFSIDDIERALERLQEES</sequence>
<evidence type="ECO:0000259" key="7">
    <source>
        <dbReference type="Pfam" id="PF21981"/>
    </source>
</evidence>
<dbReference type="InterPro" id="IPR003783">
    <property type="entry name" value="Regulatory_RecX"/>
</dbReference>
<accession>A0ABW8IBV8</accession>
<dbReference type="NCBIfam" id="NF010733">
    <property type="entry name" value="PRK14135.1"/>
    <property type="match status" value="1"/>
</dbReference>
<dbReference type="PANTHER" id="PTHR33602:SF1">
    <property type="entry name" value="REGULATORY PROTEIN RECX FAMILY PROTEIN"/>
    <property type="match status" value="1"/>
</dbReference>
<gene>
    <name evidence="5 9" type="primary">recX</name>
    <name evidence="9" type="ORF">QYG89_10905</name>
</gene>
<evidence type="ECO:0000256" key="4">
    <source>
        <dbReference type="ARBA" id="ARBA00022490"/>
    </source>
</evidence>
<feature type="domain" description="RecX second three-helical" evidence="6">
    <location>
        <begin position="108"/>
        <end position="149"/>
    </location>
</feature>
<dbReference type="InterPro" id="IPR053925">
    <property type="entry name" value="RecX_HTH_3rd"/>
</dbReference>